<dbReference type="AlphaFoldDB" id="A0AAE1FZ29"/>
<dbReference type="InterPro" id="IPR013783">
    <property type="entry name" value="Ig-like_fold"/>
</dbReference>
<evidence type="ECO:0000256" key="1">
    <source>
        <dbReference type="PROSITE-ProRule" id="PRU00023"/>
    </source>
</evidence>
<feature type="compositionally biased region" description="Polar residues" evidence="2">
    <location>
        <begin position="463"/>
        <end position="473"/>
    </location>
</feature>
<dbReference type="CDD" id="cd01177">
    <property type="entry name" value="IPT_NFkappaB"/>
    <property type="match status" value="1"/>
</dbReference>
<feature type="compositionally biased region" description="Low complexity" evidence="2">
    <location>
        <begin position="497"/>
        <end position="519"/>
    </location>
</feature>
<dbReference type="InterPro" id="IPR032397">
    <property type="entry name" value="RHD_dimer"/>
</dbReference>
<dbReference type="Pfam" id="PF16179">
    <property type="entry name" value="RHD_dimer"/>
    <property type="match status" value="1"/>
</dbReference>
<gene>
    <name evidence="4" type="ORF">Pcinc_013177</name>
</gene>
<dbReference type="InterPro" id="IPR014756">
    <property type="entry name" value="Ig_E-set"/>
</dbReference>
<dbReference type="InterPro" id="IPR002110">
    <property type="entry name" value="Ankyrin_rpt"/>
</dbReference>
<dbReference type="EMBL" id="JAWQEG010001095">
    <property type="protein sequence ID" value="KAK3882439.1"/>
    <property type="molecule type" value="Genomic_DNA"/>
</dbReference>
<dbReference type="PROSITE" id="PS50088">
    <property type="entry name" value="ANK_REPEAT"/>
    <property type="match status" value="4"/>
</dbReference>
<feature type="compositionally biased region" description="Polar residues" evidence="2">
    <location>
        <begin position="565"/>
        <end position="578"/>
    </location>
</feature>
<feature type="compositionally biased region" description="Low complexity" evidence="2">
    <location>
        <begin position="538"/>
        <end position="564"/>
    </location>
</feature>
<evidence type="ECO:0000256" key="2">
    <source>
        <dbReference type="SAM" id="MobiDB-lite"/>
    </source>
</evidence>
<evidence type="ECO:0000313" key="4">
    <source>
        <dbReference type="EMBL" id="KAK3882439.1"/>
    </source>
</evidence>
<dbReference type="SUPFAM" id="SSF81296">
    <property type="entry name" value="E set domains"/>
    <property type="match status" value="1"/>
</dbReference>
<feature type="repeat" description="ANK" evidence="1">
    <location>
        <begin position="815"/>
        <end position="847"/>
    </location>
</feature>
<evidence type="ECO:0000313" key="5">
    <source>
        <dbReference type="Proteomes" id="UP001286313"/>
    </source>
</evidence>
<dbReference type="Proteomes" id="UP001286313">
    <property type="component" value="Unassembled WGS sequence"/>
</dbReference>
<dbReference type="Gene3D" id="1.10.533.10">
    <property type="entry name" value="Death Domain, Fas"/>
    <property type="match status" value="1"/>
</dbReference>
<feature type="region of interest" description="Disordered" evidence="2">
    <location>
        <begin position="746"/>
        <end position="771"/>
    </location>
</feature>
<proteinExistence type="predicted"/>
<keyword evidence="1" id="KW-0040">ANK repeat</keyword>
<feature type="compositionally biased region" description="Acidic residues" evidence="2">
    <location>
        <begin position="1040"/>
        <end position="1064"/>
    </location>
</feature>
<feature type="compositionally biased region" description="Polar residues" evidence="2">
    <location>
        <begin position="748"/>
        <end position="771"/>
    </location>
</feature>
<feature type="repeat" description="ANK" evidence="1">
    <location>
        <begin position="998"/>
        <end position="1030"/>
    </location>
</feature>
<dbReference type="GO" id="GO:0000978">
    <property type="term" value="F:RNA polymerase II cis-regulatory region sequence-specific DNA binding"/>
    <property type="evidence" value="ECO:0007669"/>
    <property type="project" value="TreeGrafter"/>
</dbReference>
<dbReference type="PROSITE" id="PS50254">
    <property type="entry name" value="REL_2"/>
    <property type="match status" value="1"/>
</dbReference>
<dbReference type="Gene3D" id="2.60.40.10">
    <property type="entry name" value="Immunoglobulins"/>
    <property type="match status" value="1"/>
</dbReference>
<dbReference type="PANTHER" id="PTHR24169:SF28">
    <property type="entry name" value="NUCLEAR FACTOR NF-KAPPA-B P110 SUBUNIT"/>
    <property type="match status" value="1"/>
</dbReference>
<feature type="region of interest" description="Disordered" evidence="2">
    <location>
        <begin position="452"/>
        <end position="483"/>
    </location>
</feature>
<reference evidence="4" key="1">
    <citation type="submission" date="2023-10" db="EMBL/GenBank/DDBJ databases">
        <title>Genome assemblies of two species of porcelain crab, Petrolisthes cinctipes and Petrolisthes manimaculis (Anomura: Porcellanidae).</title>
        <authorList>
            <person name="Angst P."/>
        </authorList>
    </citation>
    <scope>NUCLEOTIDE SEQUENCE</scope>
    <source>
        <strain evidence="4">PB745_01</strain>
        <tissue evidence="4">Gill</tissue>
    </source>
</reference>
<dbReference type="PRINTS" id="PR00057">
    <property type="entry name" value="NFKBTNSCPFCT"/>
</dbReference>
<feature type="domain" description="RHD" evidence="3">
    <location>
        <begin position="49"/>
        <end position="258"/>
    </location>
</feature>
<dbReference type="PROSITE" id="PS50297">
    <property type="entry name" value="ANK_REP_REGION"/>
    <property type="match status" value="4"/>
</dbReference>
<feature type="compositionally biased region" description="Low complexity" evidence="2">
    <location>
        <begin position="579"/>
        <end position="630"/>
    </location>
</feature>
<name>A0AAE1FZ29_PETCI</name>
<dbReference type="SMART" id="SM00429">
    <property type="entry name" value="IPT"/>
    <property type="match status" value="1"/>
</dbReference>
<dbReference type="InterPro" id="IPR011029">
    <property type="entry name" value="DEATH-like_dom_sf"/>
</dbReference>
<dbReference type="SUPFAM" id="SSF49417">
    <property type="entry name" value="p53-like transcription factors"/>
    <property type="match status" value="1"/>
</dbReference>
<dbReference type="Gene3D" id="1.25.40.20">
    <property type="entry name" value="Ankyrin repeat-containing domain"/>
    <property type="match status" value="2"/>
</dbReference>
<dbReference type="PANTHER" id="PTHR24169">
    <property type="entry name" value="NUCLEAR FACTOR NF-KAPPA-B PROTEIN"/>
    <property type="match status" value="1"/>
</dbReference>
<feature type="region of interest" description="Disordered" evidence="2">
    <location>
        <begin position="1028"/>
        <end position="1068"/>
    </location>
</feature>
<dbReference type="Gene3D" id="2.60.40.340">
    <property type="entry name" value="Rel homology domain (RHD), DNA-binding domain"/>
    <property type="match status" value="1"/>
</dbReference>
<protein>
    <recommendedName>
        <fullName evidence="3">RHD domain-containing protein</fullName>
    </recommendedName>
</protein>
<dbReference type="Pfam" id="PF12796">
    <property type="entry name" value="Ank_2"/>
    <property type="match status" value="2"/>
</dbReference>
<dbReference type="InterPro" id="IPR011539">
    <property type="entry name" value="RHD_DNA_bind_dom"/>
</dbReference>
<comment type="caution">
    <text evidence="4">The sequence shown here is derived from an EMBL/GenBank/DDBJ whole genome shotgun (WGS) entry which is preliminary data.</text>
</comment>
<dbReference type="Pfam" id="PF00554">
    <property type="entry name" value="RHD_DNA_bind"/>
    <property type="match status" value="1"/>
</dbReference>
<dbReference type="CDD" id="cd08310">
    <property type="entry name" value="Death_NFkB-like"/>
    <property type="match status" value="1"/>
</dbReference>
<feature type="repeat" description="ANK" evidence="1">
    <location>
        <begin position="964"/>
        <end position="985"/>
    </location>
</feature>
<dbReference type="SUPFAM" id="SSF48403">
    <property type="entry name" value="Ankyrin repeat"/>
    <property type="match status" value="1"/>
</dbReference>
<keyword evidence="5" id="KW-1185">Reference proteome</keyword>
<accession>A0AAE1FZ29</accession>
<dbReference type="InterPro" id="IPR008967">
    <property type="entry name" value="p53-like_TF_DNA-bd_sf"/>
</dbReference>
<dbReference type="GO" id="GO:0000981">
    <property type="term" value="F:DNA-binding transcription factor activity, RNA polymerase II-specific"/>
    <property type="evidence" value="ECO:0007669"/>
    <property type="project" value="TreeGrafter"/>
</dbReference>
<dbReference type="InterPro" id="IPR002909">
    <property type="entry name" value="IPT_dom"/>
</dbReference>
<organism evidence="4 5">
    <name type="scientific">Petrolisthes cinctipes</name>
    <name type="common">Flat porcelain crab</name>
    <dbReference type="NCBI Taxonomy" id="88211"/>
    <lineage>
        <taxon>Eukaryota</taxon>
        <taxon>Metazoa</taxon>
        <taxon>Ecdysozoa</taxon>
        <taxon>Arthropoda</taxon>
        <taxon>Crustacea</taxon>
        <taxon>Multicrustacea</taxon>
        <taxon>Malacostraca</taxon>
        <taxon>Eumalacostraca</taxon>
        <taxon>Eucarida</taxon>
        <taxon>Decapoda</taxon>
        <taxon>Pleocyemata</taxon>
        <taxon>Anomura</taxon>
        <taxon>Galatheoidea</taxon>
        <taxon>Porcellanidae</taxon>
        <taxon>Petrolisthes</taxon>
    </lineage>
</organism>
<feature type="region of interest" description="Disordered" evidence="2">
    <location>
        <begin position="497"/>
        <end position="632"/>
    </location>
</feature>
<dbReference type="SMART" id="SM00248">
    <property type="entry name" value="ANK"/>
    <property type="match status" value="6"/>
</dbReference>
<dbReference type="InterPro" id="IPR000451">
    <property type="entry name" value="NFkB/Dor"/>
</dbReference>
<dbReference type="InterPro" id="IPR033926">
    <property type="entry name" value="IPT_NFkappaB"/>
</dbReference>
<dbReference type="InterPro" id="IPR036770">
    <property type="entry name" value="Ankyrin_rpt-contain_sf"/>
</dbReference>
<evidence type="ECO:0000259" key="3">
    <source>
        <dbReference type="PROSITE" id="PS50254"/>
    </source>
</evidence>
<dbReference type="SUPFAM" id="SSF47986">
    <property type="entry name" value="DEATH domain"/>
    <property type="match status" value="1"/>
</dbReference>
<feature type="repeat" description="ANK" evidence="1">
    <location>
        <begin position="930"/>
        <end position="962"/>
    </location>
</feature>
<dbReference type="InterPro" id="IPR037059">
    <property type="entry name" value="RHD_DNA_bind_dom_sf"/>
</dbReference>
<dbReference type="GO" id="GO:0005737">
    <property type="term" value="C:cytoplasm"/>
    <property type="evidence" value="ECO:0007669"/>
    <property type="project" value="InterPro"/>
</dbReference>
<sequence>MYSEGFLIGGMNSPYSGESASPYSDNSVGVPSPPTVVSAFNRPYEAIHHDGPYIHILDQPQSKFRFRYKSEMVGTHGQLKASRADKNNRAAFPTVKLAKWNHGPAVIRLTLYTAEDNVNQRKRHVHELSGKNCDKETGICEVVVDDKCDYTAVFQNLGIIHIAKRDTREIIHQRKVDEMLAHAHLRNPHISIEEIKHKVTPADLKKIDEEADEEAKSMDLNKVVLRFQAFQYDKSIESYRPITLPIDSEIVYNLKNATTGELKIVRMSACSAPCTGGTEIWLLVEKVRRNNVQIKFFELDHNDREIWSAYGDFTDADVHHQYAIVFKTPRYRITNLNTSVRVKVQLERPLDKDTSEPLDFTYLPEMGLKRQRTVNLENTIGEGKRHCSDAPTKRVSNFNSYPSEAIDLSNNMRNGGGQDDGLQSSEFLEMFVKAPGFPENTILNQYPFEISNQSPQHAVPSPGNASDASNHSLYSPPHPNTTSATELVTIYNGLQVPSPEQQLSPSSPQYSLLSPSDQSVGSPQYPGTISGGCVVGGLSPSQLPQSQSPQYTQSQSVQYTLSQSPQYTQSHSPQYNQAPSPVMVVPSPAYQEPQMIMQQPPQQQQQPQQLQPQMHLHQQLQQQQHQQQLPKAPQIVTQVVQGGDNWTNSQTTVATQPQQMQSSSEFELPTCFFGTLGQESSLMDMLDFASSQLDIPASFINSDIEADFGGKKAADAKKKQRDHSVGGVTQDIDELSKMMSEVRVRARGNNQATRKPATTSLQPDQRGTGNTNQGVDVAFRVAVSAAECLQAYAATGDFSLLLDSHRYLLAVQNNQGDTALHTAVSNKNMEAFNKILKASEKINPRDLLNSQNFAHETALHQAVRGSEVTMVQRLVATPGCDVGLPDAQGNTPVHHAARLLSHQCLHSLLTRPLNGCRSALAQAINAYNYQGETPLHLAVMSGNLECVKLLLSAGAQVDLCERKRGSNPLHLAAMFRRHDIARYLLANSRVAVEAGMFDGNTALHLAVQARDPEMCQILLTANADPQARNSLSRRKKLSESEEEEKREEGSEEEDDEESSEEELDGYTPLDYAEDNEELLAILRGEENLPGAQAEQQHEVGEAVVAGKKADAPEHSALDSGIDISVTDIQVSELACDDQGGAGELSEHVRGRLASLLSGDNWRHLAQLLDLDYMVPCWAKEAHPAALLLHPDNLKTVSMEKLRECLEILGLKECVAVLDRV</sequence>